<dbReference type="PANTHER" id="PTHR45790">
    <property type="entry name" value="SIROHEME SYNTHASE-RELATED"/>
    <property type="match status" value="1"/>
</dbReference>
<dbReference type="Proteomes" id="UP001154265">
    <property type="component" value="Unassembled WGS sequence"/>
</dbReference>
<comment type="caution">
    <text evidence="7">The sequence shown here is derived from an EMBL/GenBank/DDBJ whole genome shotgun (WGS) entry which is preliminary data.</text>
</comment>
<dbReference type="InterPro" id="IPR003043">
    <property type="entry name" value="Uropor_MeTrfase_CS"/>
</dbReference>
<evidence type="ECO:0000256" key="1">
    <source>
        <dbReference type="ARBA" id="ARBA00012162"/>
    </source>
</evidence>
<protein>
    <recommendedName>
        <fullName evidence="1">uroporphyrinogen-III C-methyltransferase</fullName>
        <ecNumber evidence="1">2.1.1.107</ecNumber>
    </recommendedName>
</protein>
<dbReference type="InterPro" id="IPR014777">
    <property type="entry name" value="4pyrrole_Mease_sub1"/>
</dbReference>
<dbReference type="InterPro" id="IPR014776">
    <property type="entry name" value="4pyrrole_Mease_sub2"/>
</dbReference>
<dbReference type="NCBIfam" id="TIGR01469">
    <property type="entry name" value="cobA_cysG_Cterm"/>
    <property type="match status" value="1"/>
</dbReference>
<dbReference type="PANTHER" id="PTHR45790:SF3">
    <property type="entry name" value="S-ADENOSYL-L-METHIONINE-DEPENDENT UROPORPHYRINOGEN III METHYLTRANSFERASE, CHLOROPLASTIC"/>
    <property type="match status" value="1"/>
</dbReference>
<dbReference type="SUPFAM" id="SSF53790">
    <property type="entry name" value="Tetrapyrrole methylase"/>
    <property type="match status" value="1"/>
</dbReference>
<keyword evidence="3 7" id="KW-0808">Transferase</keyword>
<dbReference type="RefSeq" id="WP_277865968.1">
    <property type="nucleotide sequence ID" value="NZ_JAKKUT010000002.1"/>
</dbReference>
<dbReference type="InterPro" id="IPR000878">
    <property type="entry name" value="4pyrrol_Mease"/>
</dbReference>
<dbReference type="Gene3D" id="3.40.1010.10">
    <property type="entry name" value="Cobalt-precorrin-4 Transmethylase, Domain 1"/>
    <property type="match status" value="1"/>
</dbReference>
<evidence type="ECO:0000313" key="8">
    <source>
        <dbReference type="Proteomes" id="UP001154265"/>
    </source>
</evidence>
<keyword evidence="5" id="KW-0627">Porphyrin biosynthesis</keyword>
<dbReference type="InterPro" id="IPR035996">
    <property type="entry name" value="4pyrrol_Methylase_sf"/>
</dbReference>
<name>A0ABT6EYP1_9SYNE</name>
<evidence type="ECO:0000313" key="7">
    <source>
        <dbReference type="EMBL" id="MDG2990050.1"/>
    </source>
</evidence>
<organism evidence="7 8">
    <name type="scientific">Candidatus Synechococcus calcipolaris G9</name>
    <dbReference type="NCBI Taxonomy" id="1497997"/>
    <lineage>
        <taxon>Bacteria</taxon>
        <taxon>Bacillati</taxon>
        <taxon>Cyanobacteriota</taxon>
        <taxon>Cyanophyceae</taxon>
        <taxon>Synechococcales</taxon>
        <taxon>Synechococcaceae</taxon>
        <taxon>Synechococcus</taxon>
    </lineage>
</organism>
<dbReference type="NCBIfam" id="NF004790">
    <property type="entry name" value="PRK06136.1"/>
    <property type="match status" value="1"/>
</dbReference>
<evidence type="ECO:0000256" key="4">
    <source>
        <dbReference type="ARBA" id="ARBA00022691"/>
    </source>
</evidence>
<reference evidence="7" key="1">
    <citation type="journal article" date="2022" name="Genome Biol. Evol.">
        <title>A New Gene Family Diagnostic for Intracellular Biomineralization of Amorphous Ca Carbonates by Cyanobacteria.</title>
        <authorList>
            <person name="Benzerara K."/>
            <person name="Duprat E."/>
            <person name="Bitard-Feildel T."/>
            <person name="Caumes G."/>
            <person name="Cassier-Chauvat C."/>
            <person name="Chauvat F."/>
            <person name="Dezi M."/>
            <person name="Diop S.I."/>
            <person name="Gaschignard G."/>
            <person name="Gorgen S."/>
            <person name="Gugger M."/>
            <person name="Lopez-Garcia P."/>
            <person name="Millet M."/>
            <person name="Skouri-Panet F."/>
            <person name="Moreira D."/>
            <person name="Callebaut I."/>
        </authorList>
    </citation>
    <scope>NUCLEOTIDE SEQUENCE</scope>
    <source>
        <strain evidence="7">G9</strain>
    </source>
</reference>
<dbReference type="InterPro" id="IPR050161">
    <property type="entry name" value="Siro_Cobalamin_biosynth"/>
</dbReference>
<evidence type="ECO:0000256" key="3">
    <source>
        <dbReference type="ARBA" id="ARBA00022679"/>
    </source>
</evidence>
<evidence type="ECO:0000256" key="5">
    <source>
        <dbReference type="ARBA" id="ARBA00023244"/>
    </source>
</evidence>
<gene>
    <name evidence="7" type="primary">cobA</name>
    <name evidence="7" type="ORF">L3556_03745</name>
</gene>
<dbReference type="GO" id="GO:0004851">
    <property type="term" value="F:uroporphyrin-III C-methyltransferase activity"/>
    <property type="evidence" value="ECO:0007669"/>
    <property type="project" value="UniProtKB-EC"/>
</dbReference>
<dbReference type="EC" id="2.1.1.107" evidence="1"/>
<feature type="domain" description="Tetrapyrrole methylase" evidence="6">
    <location>
        <begin position="10"/>
        <end position="222"/>
    </location>
</feature>
<proteinExistence type="predicted"/>
<evidence type="ECO:0000259" key="6">
    <source>
        <dbReference type="Pfam" id="PF00590"/>
    </source>
</evidence>
<accession>A0ABT6EYP1</accession>
<dbReference type="InterPro" id="IPR006366">
    <property type="entry name" value="CobA/CysG_C"/>
</dbReference>
<dbReference type="Gene3D" id="3.30.950.10">
    <property type="entry name" value="Methyltransferase, Cobalt-precorrin-4 Transmethylase, Domain 2"/>
    <property type="match status" value="1"/>
</dbReference>
<dbReference type="GO" id="GO:0032259">
    <property type="term" value="P:methylation"/>
    <property type="evidence" value="ECO:0007669"/>
    <property type="project" value="UniProtKB-KW"/>
</dbReference>
<sequence length="259" mass="27759">MGDRATYLGKVYLVGSGPGDPGLLTVRAKTLLECADVVLYDALISPAILGLINPQAKQVHVGKRRGNHTLNQPEITQLLMHYAQGEAVIVRLKGGDPFIFGRGGEEFLALVQVGIPVEIVPGVTSGIAAPAYAHIPLTHRDYSSSVLFVTGHEAIGRYQPRVNWRAIAQAVDTIVIYMGLHNIKDICQELIAGGRDPQTPLAFITSGTTIHQQIVTTQLANAAAILETTPIETPTLIVIGTVVNIREIAQNYGDQMGLS</sequence>
<evidence type="ECO:0000256" key="2">
    <source>
        <dbReference type="ARBA" id="ARBA00022603"/>
    </source>
</evidence>
<reference evidence="7" key="2">
    <citation type="submission" date="2022-01" db="EMBL/GenBank/DDBJ databases">
        <authorList>
            <person name="Zivanovic Y."/>
            <person name="Moreira D."/>
            <person name="Lopez-Garcia P."/>
        </authorList>
    </citation>
    <scope>NUCLEOTIDE SEQUENCE</scope>
    <source>
        <strain evidence="7">G9</strain>
    </source>
</reference>
<keyword evidence="2 7" id="KW-0489">Methyltransferase</keyword>
<keyword evidence="4" id="KW-0949">S-adenosyl-L-methionine</keyword>
<dbReference type="CDD" id="cd11642">
    <property type="entry name" value="SUMT"/>
    <property type="match status" value="1"/>
</dbReference>
<dbReference type="PROSITE" id="PS00839">
    <property type="entry name" value="SUMT_1"/>
    <property type="match status" value="1"/>
</dbReference>
<dbReference type="Pfam" id="PF00590">
    <property type="entry name" value="TP_methylase"/>
    <property type="match status" value="1"/>
</dbReference>
<keyword evidence="8" id="KW-1185">Reference proteome</keyword>
<dbReference type="EMBL" id="JAKKUT010000002">
    <property type="protein sequence ID" value="MDG2990050.1"/>
    <property type="molecule type" value="Genomic_DNA"/>
</dbReference>